<dbReference type="PANTHER" id="PTHR13947">
    <property type="entry name" value="GNAT FAMILY N-ACETYLTRANSFERASE"/>
    <property type="match status" value="1"/>
</dbReference>
<dbReference type="Gene3D" id="3.40.630.30">
    <property type="match status" value="1"/>
</dbReference>
<protein>
    <submittedName>
        <fullName evidence="3">GNAT family N-acetyltransferase</fullName>
        <ecNumber evidence="3">2.3.1.-</ecNumber>
    </submittedName>
</protein>
<dbReference type="EMBL" id="CP127294">
    <property type="protein sequence ID" value="WIX83944.1"/>
    <property type="molecule type" value="Genomic_DNA"/>
</dbReference>
<feature type="domain" description="N-acetyltransferase" evidence="2">
    <location>
        <begin position="1"/>
        <end position="122"/>
    </location>
</feature>
<evidence type="ECO:0000313" key="3">
    <source>
        <dbReference type="EMBL" id="WIX83944.1"/>
    </source>
</evidence>
<dbReference type="InterPro" id="IPR050769">
    <property type="entry name" value="NAT_camello-type"/>
</dbReference>
<sequence length="122" mass="12903">MDRVREKLADPEALVLVAVVGGRVVGMVLAEEGRAEDGQGPVLPGLCHVSMVFVRPECWGAGVGAALLGALKERAAGRLQLWTGVANERALALYRRVGFRASGRRREIFGVGQVVHLVCSGG</sequence>
<dbReference type="EC" id="2.3.1.-" evidence="3"/>
<dbReference type="PANTHER" id="PTHR13947:SF37">
    <property type="entry name" value="LD18367P"/>
    <property type="match status" value="1"/>
</dbReference>
<accession>A0A9Y2IR42</accession>
<dbReference type="SUPFAM" id="SSF55729">
    <property type="entry name" value="Acyl-CoA N-acyltransferases (Nat)"/>
    <property type="match status" value="1"/>
</dbReference>
<dbReference type="GO" id="GO:0008080">
    <property type="term" value="F:N-acetyltransferase activity"/>
    <property type="evidence" value="ECO:0007669"/>
    <property type="project" value="InterPro"/>
</dbReference>
<dbReference type="Pfam" id="PF00583">
    <property type="entry name" value="Acetyltransf_1"/>
    <property type="match status" value="1"/>
</dbReference>
<dbReference type="RefSeq" id="WP_285974481.1">
    <property type="nucleotide sequence ID" value="NZ_CP127294.1"/>
</dbReference>
<keyword evidence="4" id="KW-1185">Reference proteome</keyword>
<reference evidence="3 4" key="1">
    <citation type="submission" date="2023-06" db="EMBL/GenBank/DDBJ databases">
        <authorList>
            <person name="Oyuntsetseg B."/>
            <person name="Kim S.B."/>
        </authorList>
    </citation>
    <scope>NUCLEOTIDE SEQUENCE [LARGE SCALE GENOMIC DNA]</scope>
    <source>
        <strain evidence="3 4">2-15</strain>
    </source>
</reference>
<keyword evidence="3" id="KW-0012">Acyltransferase</keyword>
<dbReference type="KEGG" id="acab:QRX50_16180"/>
<evidence type="ECO:0000259" key="2">
    <source>
        <dbReference type="PROSITE" id="PS51186"/>
    </source>
</evidence>
<proteinExistence type="predicted"/>
<dbReference type="Proteomes" id="UP001236014">
    <property type="component" value="Chromosome"/>
</dbReference>
<dbReference type="InterPro" id="IPR000182">
    <property type="entry name" value="GNAT_dom"/>
</dbReference>
<gene>
    <name evidence="3" type="ORF">QRX50_16180</name>
</gene>
<evidence type="ECO:0000256" key="1">
    <source>
        <dbReference type="ARBA" id="ARBA00022679"/>
    </source>
</evidence>
<evidence type="ECO:0000313" key="4">
    <source>
        <dbReference type="Proteomes" id="UP001236014"/>
    </source>
</evidence>
<keyword evidence="1 3" id="KW-0808">Transferase</keyword>
<dbReference type="InterPro" id="IPR016181">
    <property type="entry name" value="Acyl_CoA_acyltransferase"/>
</dbReference>
<name>A0A9Y2IR42_9PSEU</name>
<dbReference type="PROSITE" id="PS51186">
    <property type="entry name" value="GNAT"/>
    <property type="match status" value="1"/>
</dbReference>
<dbReference type="AlphaFoldDB" id="A0A9Y2IR42"/>
<organism evidence="3 4">
    <name type="scientific">Amycolatopsis carbonis</name>
    <dbReference type="NCBI Taxonomy" id="715471"/>
    <lineage>
        <taxon>Bacteria</taxon>
        <taxon>Bacillati</taxon>
        <taxon>Actinomycetota</taxon>
        <taxon>Actinomycetes</taxon>
        <taxon>Pseudonocardiales</taxon>
        <taxon>Pseudonocardiaceae</taxon>
        <taxon>Amycolatopsis</taxon>
    </lineage>
</organism>